<evidence type="ECO:0000256" key="1">
    <source>
        <dbReference type="ARBA" id="ARBA00003416"/>
    </source>
</evidence>
<reference evidence="6 7" key="1">
    <citation type="journal article" date="2016" name="Nat. Commun.">
        <title>Thousands of microbial genomes shed light on interconnected biogeochemical processes in an aquifer system.</title>
        <authorList>
            <person name="Anantharaman K."/>
            <person name="Brown C.T."/>
            <person name="Hug L.A."/>
            <person name="Sharon I."/>
            <person name="Castelle C.J."/>
            <person name="Probst A.J."/>
            <person name="Thomas B.C."/>
            <person name="Singh A."/>
            <person name="Wilkins M.J."/>
            <person name="Karaoz U."/>
            <person name="Brodie E.L."/>
            <person name="Williams K.H."/>
            <person name="Hubbard S.S."/>
            <person name="Banfield J.F."/>
        </authorList>
    </citation>
    <scope>NUCLEOTIDE SEQUENCE [LARGE SCALE GENOMIC DNA]</scope>
</reference>
<gene>
    <name evidence="6" type="ORF">A2V49_00625</name>
</gene>
<dbReference type="AlphaFoldDB" id="A0A1F4UNQ5"/>
<feature type="transmembrane region" description="Helical" evidence="5">
    <location>
        <begin position="6"/>
        <end position="25"/>
    </location>
</feature>
<comment type="caution">
    <text evidence="6">The sequence shown here is derived from an EMBL/GenBank/DDBJ whole genome shotgun (WGS) entry which is preliminary data.</text>
</comment>
<evidence type="ECO:0000313" key="6">
    <source>
        <dbReference type="EMBL" id="OGC46536.1"/>
    </source>
</evidence>
<evidence type="ECO:0008006" key="8">
    <source>
        <dbReference type="Google" id="ProtNLM"/>
    </source>
</evidence>
<evidence type="ECO:0000256" key="2">
    <source>
        <dbReference type="ARBA" id="ARBA00009840"/>
    </source>
</evidence>
<comment type="similarity">
    <text evidence="2">Belongs to the RmuC family.</text>
</comment>
<dbReference type="GO" id="GO:0006310">
    <property type="term" value="P:DNA recombination"/>
    <property type="evidence" value="ECO:0007669"/>
    <property type="project" value="UniProtKB-KW"/>
</dbReference>
<dbReference type="Proteomes" id="UP000178615">
    <property type="component" value="Unassembled WGS sequence"/>
</dbReference>
<keyword evidence="5" id="KW-0472">Membrane</keyword>
<keyword evidence="5" id="KW-0812">Transmembrane</keyword>
<dbReference type="PANTHER" id="PTHR30563">
    <property type="entry name" value="DNA RECOMBINATION PROTEIN RMUC"/>
    <property type="match status" value="1"/>
</dbReference>
<accession>A0A1F4UNQ5</accession>
<dbReference type="InterPro" id="IPR003798">
    <property type="entry name" value="DNA_recombination_RmuC"/>
</dbReference>
<dbReference type="Pfam" id="PF02646">
    <property type="entry name" value="RmuC"/>
    <property type="match status" value="1"/>
</dbReference>
<comment type="function">
    <text evidence="1">Involved in DNA recombination.</text>
</comment>
<dbReference type="EMBL" id="MEUV01000001">
    <property type="protein sequence ID" value="OGC46536.1"/>
    <property type="molecule type" value="Genomic_DNA"/>
</dbReference>
<protein>
    <recommendedName>
        <fullName evidence="8">DNA recombination protein RmuC</fullName>
    </recommendedName>
</protein>
<evidence type="ECO:0000256" key="3">
    <source>
        <dbReference type="ARBA" id="ARBA00023054"/>
    </source>
</evidence>
<keyword evidence="3" id="KW-0175">Coiled coil</keyword>
<keyword evidence="4" id="KW-0233">DNA recombination</keyword>
<evidence type="ECO:0000313" key="7">
    <source>
        <dbReference type="Proteomes" id="UP000178615"/>
    </source>
</evidence>
<organism evidence="6 7">
    <name type="scientific">candidate division WWE3 bacterium RBG_19FT_COMBO_34_6</name>
    <dbReference type="NCBI Taxonomy" id="1802612"/>
    <lineage>
        <taxon>Bacteria</taxon>
        <taxon>Katanobacteria</taxon>
    </lineage>
</organism>
<proteinExistence type="inferred from homology"/>
<dbReference type="PANTHER" id="PTHR30563:SF0">
    <property type="entry name" value="DNA RECOMBINATION PROTEIN RMUC"/>
    <property type="match status" value="1"/>
</dbReference>
<evidence type="ECO:0000256" key="5">
    <source>
        <dbReference type="SAM" id="Phobius"/>
    </source>
</evidence>
<sequence>MISLQTLIILVVLFLGMAGIIIFAFSSQIKNLKNELSGKDKENILMEWLKEMRGTVEKNSETLERQLSTQREVMEKQTRSISERLENSSQVIQQVHRELGGITEFGKDMKDLSNILKSPKLRGGLGEQFLYEILENSLPKELFKTQYKFKDGNVCDAIVKTSKGLIAIDSKFPMENFKAMLTEENQDGRDRFKKLFIKDVKTRIDEISSKYILIDEGTTDFAVMYVPSENIYYELIVNSPEIEEFSRNKKVFITSPNTLNYMMKAILVAYQQNELQKHAGEILNALGGIKAEAQKFNEDLDLLSRHIVNGYKTMDNVKIKFTRLFGKIESAQAIGGEEEKPLLPETTEETPLE</sequence>
<keyword evidence="5" id="KW-1133">Transmembrane helix</keyword>
<name>A0A1F4UNQ5_UNCKA</name>
<evidence type="ECO:0000256" key="4">
    <source>
        <dbReference type="ARBA" id="ARBA00023172"/>
    </source>
</evidence>